<dbReference type="SUPFAM" id="SSF46785">
    <property type="entry name" value="Winged helix' DNA-binding domain"/>
    <property type="match status" value="1"/>
</dbReference>
<proteinExistence type="inferred from homology"/>
<accession>A0A7I7XRV8</accession>
<dbReference type="AlphaFoldDB" id="A0A7I7XRV8"/>
<dbReference type="RefSeq" id="WP_085154990.1">
    <property type="nucleotide sequence ID" value="NZ_AP022612.1"/>
</dbReference>
<keyword evidence="7" id="KW-1185">Reference proteome</keyword>
<evidence type="ECO:0000256" key="1">
    <source>
        <dbReference type="ARBA" id="ARBA00005384"/>
    </source>
</evidence>
<dbReference type="InterPro" id="IPR036388">
    <property type="entry name" value="WH-like_DNA-bd_sf"/>
</dbReference>
<dbReference type="InterPro" id="IPR036390">
    <property type="entry name" value="WH_DNA-bd_sf"/>
</dbReference>
<dbReference type="InterPro" id="IPR015421">
    <property type="entry name" value="PyrdxlP-dep_Trfase_major"/>
</dbReference>
<reference evidence="6" key="2">
    <citation type="submission" date="2020-02" db="EMBL/GenBank/DDBJ databases">
        <authorList>
            <person name="Matsumoto Y."/>
            <person name="Motooka D."/>
            <person name="Nakamura S."/>
        </authorList>
    </citation>
    <scope>NUCLEOTIDE SEQUENCE</scope>
    <source>
        <strain evidence="6">JCM 13671</strain>
    </source>
</reference>
<evidence type="ECO:0000256" key="2">
    <source>
        <dbReference type="ARBA" id="ARBA00022898"/>
    </source>
</evidence>
<dbReference type="SUPFAM" id="SSF53383">
    <property type="entry name" value="PLP-dependent transferases"/>
    <property type="match status" value="1"/>
</dbReference>
<evidence type="ECO:0000256" key="3">
    <source>
        <dbReference type="ARBA" id="ARBA00023015"/>
    </source>
</evidence>
<dbReference type="GO" id="GO:0003677">
    <property type="term" value="F:DNA binding"/>
    <property type="evidence" value="ECO:0007669"/>
    <property type="project" value="UniProtKB-KW"/>
</dbReference>
<dbReference type="Gene3D" id="3.90.1150.10">
    <property type="entry name" value="Aspartate Aminotransferase, domain 1"/>
    <property type="match status" value="1"/>
</dbReference>
<dbReference type="OrthoDB" id="3564840at2"/>
<evidence type="ECO:0000256" key="4">
    <source>
        <dbReference type="ARBA" id="ARBA00023125"/>
    </source>
</evidence>
<reference evidence="6" key="1">
    <citation type="journal article" date="2019" name="Emerg. Microbes Infect.">
        <title>Comprehensive subspecies identification of 175 nontuberculous mycobacteria species based on 7547 genomic profiles.</title>
        <authorList>
            <person name="Matsumoto Y."/>
            <person name="Kinjo T."/>
            <person name="Motooka D."/>
            <person name="Nabeya D."/>
            <person name="Jung N."/>
            <person name="Uechi K."/>
            <person name="Horii T."/>
            <person name="Iida T."/>
            <person name="Fujita J."/>
            <person name="Nakamura S."/>
        </authorList>
    </citation>
    <scope>NUCLEOTIDE SEQUENCE [LARGE SCALE GENOMIC DNA]</scope>
    <source>
        <strain evidence="6">JCM 13671</strain>
    </source>
</reference>
<keyword evidence="3" id="KW-0805">Transcription regulation</keyword>
<dbReference type="GO" id="GO:0003700">
    <property type="term" value="F:DNA-binding transcription factor activity"/>
    <property type="evidence" value="ECO:0007669"/>
    <property type="project" value="InterPro"/>
</dbReference>
<dbReference type="Pfam" id="PF00392">
    <property type="entry name" value="GntR"/>
    <property type="match status" value="1"/>
</dbReference>
<dbReference type="SMART" id="SM00345">
    <property type="entry name" value="HTH_GNTR"/>
    <property type="match status" value="1"/>
</dbReference>
<protein>
    <submittedName>
        <fullName evidence="6">Putative transcriptional regulator, GntR family protein</fullName>
    </submittedName>
</protein>
<keyword evidence="5" id="KW-0804">Transcription</keyword>
<dbReference type="InterPro" id="IPR004839">
    <property type="entry name" value="Aminotransferase_I/II_large"/>
</dbReference>
<comment type="similarity">
    <text evidence="1">In the C-terminal section; belongs to the class-I pyridoxal-phosphate-dependent aminotransferase family.</text>
</comment>
<dbReference type="PANTHER" id="PTHR46577:SF1">
    <property type="entry name" value="HTH-TYPE TRANSCRIPTIONAL REGULATORY PROTEIN GABR"/>
    <property type="match status" value="1"/>
</dbReference>
<gene>
    <name evidence="6" type="ORF">MCNF_06320</name>
</gene>
<organism evidence="6 7">
    <name type="scientific">Mycolicibacterium confluentis</name>
    <dbReference type="NCBI Taxonomy" id="28047"/>
    <lineage>
        <taxon>Bacteria</taxon>
        <taxon>Bacillati</taxon>
        <taxon>Actinomycetota</taxon>
        <taxon>Actinomycetes</taxon>
        <taxon>Mycobacteriales</taxon>
        <taxon>Mycobacteriaceae</taxon>
        <taxon>Mycolicibacterium</taxon>
    </lineage>
</organism>
<dbReference type="GO" id="GO:0030170">
    <property type="term" value="F:pyridoxal phosphate binding"/>
    <property type="evidence" value="ECO:0007669"/>
    <property type="project" value="InterPro"/>
</dbReference>
<dbReference type="PROSITE" id="PS50949">
    <property type="entry name" value="HTH_GNTR"/>
    <property type="match status" value="1"/>
</dbReference>
<dbReference type="EMBL" id="AP022612">
    <property type="protein sequence ID" value="BBZ32027.1"/>
    <property type="molecule type" value="Genomic_DNA"/>
</dbReference>
<sequence length="439" mass="47525">MRPQRSSVVADDLARRIREGTLPAGARLPTHRELAHTYGIALATATKVYRDLAAAGLVVGEPGRGTFVRDRSGFSGLEPRRLPRGSRVADLSFNQPLAAEQNDLLRNALRDLSSEGDLGALLLQPPPEGRERDRAAVATYLLERGIDVAPRDVALTAGAQQGVDAALGAVSAPGTVVAADALTYPGVKMSAAGHHLELAPVRTSADGLDVEHLRWWCAHRPVRVIYLIPTLHNPLGYVLDESSRHRVVDLARRHDLAIIEDGTYAFLEPEAPPPLQTLAPERTLYVGSMSKNLATGLRVGFVVTPPDHRDALIRRLRTGSWGMAPLTAALMRRWLTDGTVLRLEKLRRDDARARQTLARDTLAGLDYRAHPGSYSGWLTLPEDSRADIAARRLAEVGVLVSTADAFSTGGAAPNALRLALATPTLDELADALRRIRQLV</sequence>
<dbReference type="InterPro" id="IPR000524">
    <property type="entry name" value="Tscrpt_reg_HTH_GntR"/>
</dbReference>
<keyword evidence="2" id="KW-0663">Pyridoxal phosphate</keyword>
<dbReference type="Gene3D" id="1.10.10.10">
    <property type="entry name" value="Winged helix-like DNA-binding domain superfamily/Winged helix DNA-binding domain"/>
    <property type="match status" value="1"/>
</dbReference>
<name>A0A7I7XRV8_9MYCO</name>
<dbReference type="CDD" id="cd00609">
    <property type="entry name" value="AAT_like"/>
    <property type="match status" value="1"/>
</dbReference>
<evidence type="ECO:0000313" key="6">
    <source>
        <dbReference type="EMBL" id="BBZ32027.1"/>
    </source>
</evidence>
<dbReference type="InterPro" id="IPR015424">
    <property type="entry name" value="PyrdxlP-dep_Trfase"/>
</dbReference>
<dbReference type="Pfam" id="PF00155">
    <property type="entry name" value="Aminotran_1_2"/>
    <property type="match status" value="1"/>
</dbReference>
<evidence type="ECO:0000256" key="5">
    <source>
        <dbReference type="ARBA" id="ARBA00023163"/>
    </source>
</evidence>
<keyword evidence="4" id="KW-0238">DNA-binding</keyword>
<dbReference type="CDD" id="cd07377">
    <property type="entry name" value="WHTH_GntR"/>
    <property type="match status" value="1"/>
</dbReference>
<evidence type="ECO:0000313" key="7">
    <source>
        <dbReference type="Proteomes" id="UP000466931"/>
    </source>
</evidence>
<dbReference type="InterPro" id="IPR015422">
    <property type="entry name" value="PyrdxlP-dep_Trfase_small"/>
</dbReference>
<dbReference type="Gene3D" id="3.40.640.10">
    <property type="entry name" value="Type I PLP-dependent aspartate aminotransferase-like (Major domain)"/>
    <property type="match status" value="1"/>
</dbReference>
<dbReference type="InterPro" id="IPR051446">
    <property type="entry name" value="HTH_trans_reg/aminotransferase"/>
</dbReference>
<dbReference type="PANTHER" id="PTHR46577">
    <property type="entry name" value="HTH-TYPE TRANSCRIPTIONAL REGULATORY PROTEIN GABR"/>
    <property type="match status" value="1"/>
</dbReference>
<dbReference type="Proteomes" id="UP000466931">
    <property type="component" value="Chromosome"/>
</dbReference>